<dbReference type="InterPro" id="IPR011051">
    <property type="entry name" value="RmlC_Cupin_sf"/>
</dbReference>
<dbReference type="GO" id="GO:0016853">
    <property type="term" value="F:isomerase activity"/>
    <property type="evidence" value="ECO:0007669"/>
    <property type="project" value="UniProtKB-KW"/>
</dbReference>
<dbReference type="InterPro" id="IPR014710">
    <property type="entry name" value="RmlC-like_jellyroll"/>
</dbReference>
<keyword evidence="2" id="KW-0413">Isomerase</keyword>
<proteinExistence type="predicted"/>
<dbReference type="STRING" id="52131.GA0061100_101745"/>
<accession>A0A1C3U5F7</accession>
<organism evidence="2 3">
    <name type="scientific">Rhizobium hainanense</name>
    <dbReference type="NCBI Taxonomy" id="52131"/>
    <lineage>
        <taxon>Bacteria</taxon>
        <taxon>Pseudomonadati</taxon>
        <taxon>Pseudomonadota</taxon>
        <taxon>Alphaproteobacteria</taxon>
        <taxon>Hyphomicrobiales</taxon>
        <taxon>Rhizobiaceae</taxon>
        <taxon>Rhizobium/Agrobacterium group</taxon>
        <taxon>Rhizobium</taxon>
    </lineage>
</organism>
<evidence type="ECO:0000313" key="3">
    <source>
        <dbReference type="Proteomes" id="UP000186228"/>
    </source>
</evidence>
<dbReference type="SUPFAM" id="SSF51182">
    <property type="entry name" value="RmlC-like cupins"/>
    <property type="match status" value="1"/>
</dbReference>
<reference evidence="3" key="1">
    <citation type="submission" date="2016-08" db="EMBL/GenBank/DDBJ databases">
        <authorList>
            <person name="Varghese N."/>
            <person name="Submissions Spin"/>
        </authorList>
    </citation>
    <scope>NUCLEOTIDE SEQUENCE [LARGE SCALE GENOMIC DNA]</scope>
    <source>
        <strain evidence="3">CCBAU 57015</strain>
    </source>
</reference>
<dbReference type="Pfam" id="PF07883">
    <property type="entry name" value="Cupin_2"/>
    <property type="match status" value="1"/>
</dbReference>
<dbReference type="InterPro" id="IPR013096">
    <property type="entry name" value="Cupin_2"/>
</dbReference>
<dbReference type="Gene3D" id="2.60.120.10">
    <property type="entry name" value="Jelly Rolls"/>
    <property type="match status" value="1"/>
</dbReference>
<dbReference type="Proteomes" id="UP000186228">
    <property type="component" value="Unassembled WGS sequence"/>
</dbReference>
<dbReference type="CDD" id="cd02226">
    <property type="entry name" value="cupin_YdbB-like"/>
    <property type="match status" value="1"/>
</dbReference>
<dbReference type="PANTHER" id="PTHR36114">
    <property type="entry name" value="16.7 KDA PROTEIN IN WHIE LOCUS"/>
    <property type="match status" value="1"/>
</dbReference>
<evidence type="ECO:0000313" key="2">
    <source>
        <dbReference type="EMBL" id="SCB10718.1"/>
    </source>
</evidence>
<keyword evidence="3" id="KW-1185">Reference proteome</keyword>
<dbReference type="AlphaFoldDB" id="A0A1C3U5F7"/>
<dbReference type="PANTHER" id="PTHR36114:SF1">
    <property type="entry name" value="16.7 KDA PROTEIN IN WHIE LOCUS"/>
    <property type="match status" value="1"/>
</dbReference>
<name>A0A1C3U5F7_9HYPH</name>
<sequence length="177" mass="19975">MPLLLINYPESFGRNLRGIRYAQAEGGVVFGPAAANISLGDITSFGRKWRKQMVVLKKINLTKAFAAFDETWSPHIGGDINDFQIKLTKLDGAFHWHHHEEEDELFLVVKGTLRMKLREENGGDIVLGPGEYIIVPHGVEHCPVAEPTCEVVLFERNTTLNTGNLENERTIREPKRL</sequence>
<dbReference type="InterPro" id="IPR052044">
    <property type="entry name" value="PKS_Associated_Protein"/>
</dbReference>
<dbReference type="EMBL" id="FMAC01000001">
    <property type="protein sequence ID" value="SCB10718.1"/>
    <property type="molecule type" value="Genomic_DNA"/>
</dbReference>
<evidence type="ECO:0000259" key="1">
    <source>
        <dbReference type="Pfam" id="PF07883"/>
    </source>
</evidence>
<feature type="domain" description="Cupin type-2" evidence="1">
    <location>
        <begin position="93"/>
        <end position="146"/>
    </location>
</feature>
<gene>
    <name evidence="2" type="ORF">GA0061100_101745</name>
</gene>
<protein>
    <submittedName>
        <fullName evidence="2">Mannose-6-phosphate isomerase, cupin superfamily</fullName>
    </submittedName>
</protein>